<dbReference type="Proteomes" id="UP001567538">
    <property type="component" value="Unassembled WGS sequence"/>
</dbReference>
<dbReference type="EMBL" id="JBEAFC010000003">
    <property type="protein sequence ID" value="KAL1563708.1"/>
    <property type="molecule type" value="Genomic_DNA"/>
</dbReference>
<organism evidence="2 3">
    <name type="scientific">Salvia divinorum</name>
    <name type="common">Maria pastora</name>
    <name type="synonym">Diviner's sage</name>
    <dbReference type="NCBI Taxonomy" id="28513"/>
    <lineage>
        <taxon>Eukaryota</taxon>
        <taxon>Viridiplantae</taxon>
        <taxon>Streptophyta</taxon>
        <taxon>Embryophyta</taxon>
        <taxon>Tracheophyta</taxon>
        <taxon>Spermatophyta</taxon>
        <taxon>Magnoliopsida</taxon>
        <taxon>eudicotyledons</taxon>
        <taxon>Gunneridae</taxon>
        <taxon>Pentapetalae</taxon>
        <taxon>asterids</taxon>
        <taxon>lamiids</taxon>
        <taxon>Lamiales</taxon>
        <taxon>Lamiaceae</taxon>
        <taxon>Nepetoideae</taxon>
        <taxon>Mentheae</taxon>
        <taxon>Salviinae</taxon>
        <taxon>Salvia</taxon>
        <taxon>Salvia subgen. Calosphace</taxon>
    </lineage>
</organism>
<accession>A0ABD1I8A7</accession>
<evidence type="ECO:0000313" key="2">
    <source>
        <dbReference type="EMBL" id="KAL1563708.1"/>
    </source>
</evidence>
<evidence type="ECO:0000313" key="3">
    <source>
        <dbReference type="Proteomes" id="UP001567538"/>
    </source>
</evidence>
<comment type="caution">
    <text evidence="2">The sequence shown here is derived from an EMBL/GenBank/DDBJ whole genome shotgun (WGS) entry which is preliminary data.</text>
</comment>
<keyword evidence="3" id="KW-1185">Reference proteome</keyword>
<feature type="compositionally biased region" description="Polar residues" evidence="1">
    <location>
        <begin position="36"/>
        <end position="72"/>
    </location>
</feature>
<feature type="compositionally biased region" description="Polar residues" evidence="1">
    <location>
        <begin position="1"/>
        <end position="28"/>
    </location>
</feature>
<name>A0ABD1I8A7_SALDI</name>
<reference evidence="2 3" key="1">
    <citation type="submission" date="2024-06" db="EMBL/GenBank/DDBJ databases">
        <title>A chromosome level genome sequence of Diviner's sage (Salvia divinorum).</title>
        <authorList>
            <person name="Ford S.A."/>
            <person name="Ro D.-K."/>
            <person name="Ness R.W."/>
            <person name="Phillips M.A."/>
        </authorList>
    </citation>
    <scope>NUCLEOTIDE SEQUENCE [LARGE SCALE GENOMIC DNA]</scope>
    <source>
        <strain evidence="2">SAF-2024a</strain>
        <tissue evidence="2">Leaf</tissue>
    </source>
</reference>
<sequence length="134" mass="14294">MSLDISQGTDGSQLSPDISQGTDGSQISPYIPQGIDRSQMSPNISQGTDGSQISLDISQGTDGSQMSPNIPQGTDGDVPDDSSALKLSRWTGDVPWDHWGTPKGMTGDVLRDSPLSTIPDAFSPYWRPSKINKE</sequence>
<feature type="region of interest" description="Disordered" evidence="1">
    <location>
        <begin position="1"/>
        <end position="87"/>
    </location>
</feature>
<feature type="region of interest" description="Disordered" evidence="1">
    <location>
        <begin position="110"/>
        <end position="134"/>
    </location>
</feature>
<proteinExistence type="predicted"/>
<protein>
    <submittedName>
        <fullName evidence="2">Uncharacterized protein</fullName>
    </submittedName>
</protein>
<evidence type="ECO:0000256" key="1">
    <source>
        <dbReference type="SAM" id="MobiDB-lite"/>
    </source>
</evidence>
<gene>
    <name evidence="2" type="ORF">AAHA92_06140</name>
</gene>
<dbReference type="AlphaFoldDB" id="A0ABD1I8A7"/>